<dbReference type="InterPro" id="IPR021891">
    <property type="entry name" value="Telomerase_RBD"/>
</dbReference>
<reference evidence="18 19" key="1">
    <citation type="journal article" date="2018" name="Nat. Ecol. Evol.">
        <title>Shark genomes provide insights into elasmobranch evolution and the origin of vertebrates.</title>
        <authorList>
            <person name="Hara Y"/>
            <person name="Yamaguchi K"/>
            <person name="Onimaru K"/>
            <person name="Kadota M"/>
            <person name="Koyanagi M"/>
            <person name="Keeley SD"/>
            <person name="Tatsumi K"/>
            <person name="Tanaka K"/>
            <person name="Motone F"/>
            <person name="Kageyama Y"/>
            <person name="Nozu R"/>
            <person name="Adachi N"/>
            <person name="Nishimura O"/>
            <person name="Nakagawa R"/>
            <person name="Tanegashima C"/>
            <person name="Kiyatake I"/>
            <person name="Matsumoto R"/>
            <person name="Murakumo K"/>
            <person name="Nishida K"/>
            <person name="Terakita A"/>
            <person name="Kuratani S"/>
            <person name="Sato K"/>
            <person name="Hyodo S Kuraku.S."/>
        </authorList>
    </citation>
    <scope>NUCLEOTIDE SEQUENCE [LARGE SCALE GENOMIC DNA]</scope>
</reference>
<evidence type="ECO:0000256" key="3">
    <source>
        <dbReference type="ARBA" id="ARBA00016182"/>
    </source>
</evidence>
<dbReference type="InterPro" id="IPR003545">
    <property type="entry name" value="Telomerase_RT"/>
</dbReference>
<feature type="region of interest" description="Disordered" evidence="16">
    <location>
        <begin position="224"/>
        <end position="263"/>
    </location>
</feature>
<dbReference type="OMA" id="SYKAVQW"/>
<sequence length="1280" mass="143774">MNDSRLAGLLASVYPRVCSVQRFIAQTGAAAPPALLRAGDPDTYQRFISHLIVCVPGEARAVCRPLTFQQLSAQSDVVLRVIQRICAKGKRNVLCFGYACANETSFIRIRSAPNICSYQPNPTTVTIKNSVLWKTLLSRIGDDIMMYLLEHCSLFMLVPPSCCFQLCGVPIYSLITSGARLSSTWLRQYPAKYWRNISLKCVQKRARFYKGFLTRSRKWKERLPTDGAENKVQAAEPSRRKHRTTLRGPGPASAKRAKVDGGRWASEDVATTQSLKRCLNDDKVESPAKRLKGRQLSAVVEGMALHPVGQDALHVENTSCQPPEVTGQSSVTIDQPNIVAFEWKGEVCNADGNEPKNPKFSACVSADKEGTSADSKRQDSDATVPEPTEGRDCNSSPRGPFRHREETISSGKDVCSPVFEVENSEQVKNTGAENESAKSGDNSTIAGEQQNSKELGQGGARNPNQGGIFTARSASSIHRTVSVTGKNTVAHRQRLGMAGVSAHPILVGTQQQTSRDSAAVRNKRKRATIYIERGNIMYCSNTRERLPNTFILNRLQDLSTGGQKLVETIFLDTYSSAKKQAPAQPGNSWRKKRFPKRYWQMRNIFFRLLRNHKRCPYVQLLTRNCLVDTQRGCKVLSASNAVANAESNSLPVIKVSHGSFSCPDAELDTNCPVGETIPPIAKQGQLLSKNFKDDNSMRTDLLGHSSTIDRGSEEQTHPLRPSERPGLCSQPSHLPEAAPMKHKTNGKPSMSRDSDSVRDPSGSDKDLLRLLKQYSSLLQVHRFVRECLLKVVPDELWGSHHNRSRFLKNVKKFISLGKFDRFSCSQLMWKMRVTDCTWLQLTKGQHFVPATEHQLREAILSRFLFWLMDTYVVQLLKSFFYITETMFMKNMLFYYRKCVWNGVQRIGVRKLQEKVQLRPISHKDVEQKQRQKTLPPPSKLRFIPKKNGLRPIVKMRSKAAPKSSAKGVSFRKVFTMMDLLPNMKEFVSHLQQNTSLQNTVLVEQGLTLNETSGQMFGYFKQMIENSTIRIGDKVLAAGIPEYGCFISPQKTVVNFALDDNLPGCSKAKSLPRHSLFPWCGLLFDTQTLEVYCDYSSYANTSIRSSLTFNCRPEAGENLRRKLLAVLKLKCQHIFLDLEVNTLRTVSINVYKIFLLQAYRFHACVLRLPFGRGVRDNPSFFLGVVSDMVACCYSILKAKNRGILLGYKDASGPFPYEAAHWLCCRAFTVKLSNHKAVYKCLLGPLRTCRAKLQRILPDSTVQLLQSIIEPALHRDFAVILD</sequence>
<evidence type="ECO:0000256" key="14">
    <source>
        <dbReference type="ARBA" id="ARBA00048173"/>
    </source>
</evidence>
<dbReference type="GO" id="GO:0046872">
    <property type="term" value="F:metal ion binding"/>
    <property type="evidence" value="ECO:0007669"/>
    <property type="project" value="UniProtKB-KW"/>
</dbReference>
<dbReference type="Gene3D" id="1.10.357.90">
    <property type="match status" value="1"/>
</dbReference>
<keyword evidence="4 15" id="KW-0158">Chromosome</keyword>
<comment type="caution">
    <text evidence="18">The sequence shown here is derived from an EMBL/GenBank/DDBJ whole genome shotgun (WGS) entry which is preliminary data.</text>
</comment>
<feature type="compositionally biased region" description="Basic and acidic residues" evidence="16">
    <location>
        <begin position="366"/>
        <end position="380"/>
    </location>
</feature>
<dbReference type="FunFam" id="1.10.357.90:FF:000001">
    <property type="entry name" value="Telomerase reverse transcriptase"/>
    <property type="match status" value="1"/>
</dbReference>
<evidence type="ECO:0000313" key="19">
    <source>
        <dbReference type="Proteomes" id="UP000288216"/>
    </source>
</evidence>
<keyword evidence="11 15" id="KW-0539">Nucleus</keyword>
<evidence type="ECO:0000313" key="18">
    <source>
        <dbReference type="EMBL" id="GCB59965.1"/>
    </source>
</evidence>
<dbReference type="GO" id="GO:0042162">
    <property type="term" value="F:telomeric DNA binding"/>
    <property type="evidence" value="ECO:0007669"/>
    <property type="project" value="TreeGrafter"/>
</dbReference>
<feature type="domain" description="Telomerase ribonucleoprotein complex - RNA-binding" evidence="17">
    <location>
        <begin position="778"/>
        <end position="913"/>
    </location>
</feature>
<feature type="region of interest" description="Disordered" evidence="16">
    <location>
        <begin position="698"/>
        <end position="762"/>
    </location>
</feature>
<dbReference type="Pfam" id="PF21399">
    <property type="entry name" value="TERT_C"/>
    <property type="match status" value="1"/>
</dbReference>
<dbReference type="STRING" id="75743.A0A401NGG8"/>
<keyword evidence="5 15" id="KW-0808">Transferase</keyword>
<comment type="similarity">
    <text evidence="1 15">Belongs to the reverse transcriptase family. Telomerase subfamily.</text>
</comment>
<proteinExistence type="inferred from homology"/>
<dbReference type="SMART" id="SM00975">
    <property type="entry name" value="Telomerase_RBD"/>
    <property type="match status" value="1"/>
</dbReference>
<dbReference type="EMBL" id="BFAA01004888">
    <property type="protein sequence ID" value="GCB59965.1"/>
    <property type="molecule type" value="Genomic_DNA"/>
</dbReference>
<feature type="region of interest" description="Disordered" evidence="16">
    <location>
        <begin position="352"/>
        <end position="446"/>
    </location>
</feature>
<dbReference type="InterPro" id="IPR049915">
    <property type="entry name" value="TERT_TEN"/>
</dbReference>
<dbReference type="GO" id="GO:0000781">
    <property type="term" value="C:chromosome, telomeric region"/>
    <property type="evidence" value="ECO:0007669"/>
    <property type="project" value="UniProtKB-SubCell"/>
</dbReference>
<evidence type="ECO:0000256" key="13">
    <source>
        <dbReference type="ARBA" id="ARBA00032044"/>
    </source>
</evidence>
<comment type="subcellular location">
    <subcellularLocation>
        <location evidence="15">Nucleus</location>
    </subcellularLocation>
    <subcellularLocation>
        <location evidence="15">Chromosome</location>
        <location evidence="15">Telomere</location>
    </subcellularLocation>
</comment>
<evidence type="ECO:0000256" key="7">
    <source>
        <dbReference type="ARBA" id="ARBA00022723"/>
    </source>
</evidence>
<evidence type="ECO:0000256" key="12">
    <source>
        <dbReference type="ARBA" id="ARBA00023274"/>
    </source>
</evidence>
<dbReference type="InterPro" id="IPR049139">
    <property type="entry name" value="TERT_C"/>
</dbReference>
<dbReference type="Pfam" id="PF11474">
    <property type="entry name" value="TEN_TERT"/>
    <property type="match status" value="1"/>
</dbReference>
<feature type="compositionally biased region" description="Basic and acidic residues" evidence="16">
    <location>
        <begin position="750"/>
        <end position="762"/>
    </location>
</feature>
<keyword evidence="19" id="KW-1185">Reference proteome</keyword>
<evidence type="ECO:0000256" key="4">
    <source>
        <dbReference type="ARBA" id="ARBA00022454"/>
    </source>
</evidence>
<evidence type="ECO:0000256" key="1">
    <source>
        <dbReference type="ARBA" id="ARBA00008001"/>
    </source>
</evidence>
<dbReference type="Gene3D" id="1.10.132.70">
    <property type="match status" value="1"/>
</dbReference>
<name>A0A401NGG8_SCYTO</name>
<evidence type="ECO:0000256" key="6">
    <source>
        <dbReference type="ARBA" id="ARBA00022695"/>
    </source>
</evidence>
<keyword evidence="12" id="KW-0687">Ribonucleoprotein</keyword>
<dbReference type="GO" id="GO:0070034">
    <property type="term" value="F:telomerase RNA binding"/>
    <property type="evidence" value="ECO:0007669"/>
    <property type="project" value="TreeGrafter"/>
</dbReference>
<dbReference type="GO" id="GO:0000333">
    <property type="term" value="C:telomerase catalytic core complex"/>
    <property type="evidence" value="ECO:0007669"/>
    <property type="project" value="TreeGrafter"/>
</dbReference>
<dbReference type="AlphaFoldDB" id="A0A401NGG8"/>
<dbReference type="OrthoDB" id="289721at2759"/>
<keyword evidence="7 15" id="KW-0479">Metal-binding</keyword>
<evidence type="ECO:0000256" key="8">
    <source>
        <dbReference type="ARBA" id="ARBA00022842"/>
    </source>
</evidence>
<dbReference type="PANTHER" id="PTHR12066">
    <property type="entry name" value="TELOMERASE REVERSE TRANSCRIPTASE"/>
    <property type="match status" value="1"/>
</dbReference>
<evidence type="ECO:0000259" key="17">
    <source>
        <dbReference type="SMART" id="SM00975"/>
    </source>
</evidence>
<keyword evidence="8 15" id="KW-0460">Magnesium</keyword>
<keyword evidence="9 15" id="KW-0779">Telomere</keyword>
<comment type="function">
    <text evidence="15">Telomerase is a ribonucleoprotein enzyme essential for the replication of chromosome termini in most eukaryotes. It elongates telomeres. It is a reverse transcriptase that adds simple sequence repeats to chromosome ends by copying a template sequence within the RNA component of the enzyme.</text>
</comment>
<protein>
    <recommendedName>
        <fullName evidence="3 15">Telomerase reverse transcriptase</fullName>
        <ecNumber evidence="2 15">2.7.7.49</ecNumber>
    </recommendedName>
    <alternativeName>
        <fullName evidence="13 15">Telomerase catalytic subunit</fullName>
    </alternativeName>
</protein>
<dbReference type="PANTHER" id="PTHR12066:SF0">
    <property type="entry name" value="TELOMERASE REVERSE TRANSCRIPTASE"/>
    <property type="match status" value="1"/>
</dbReference>
<dbReference type="Proteomes" id="UP000288216">
    <property type="component" value="Unassembled WGS sequence"/>
</dbReference>
<evidence type="ECO:0000256" key="10">
    <source>
        <dbReference type="ARBA" id="ARBA00022918"/>
    </source>
</evidence>
<evidence type="ECO:0000256" key="5">
    <source>
        <dbReference type="ARBA" id="ARBA00022679"/>
    </source>
</evidence>
<dbReference type="EC" id="2.7.7.49" evidence="2 15"/>
<feature type="compositionally biased region" description="Basic and acidic residues" evidence="16">
    <location>
        <begin position="710"/>
        <end position="723"/>
    </location>
</feature>
<keyword evidence="10 15" id="KW-0695">RNA-directed DNA polymerase</keyword>
<evidence type="ECO:0000256" key="16">
    <source>
        <dbReference type="SAM" id="MobiDB-lite"/>
    </source>
</evidence>
<evidence type="ECO:0000256" key="2">
    <source>
        <dbReference type="ARBA" id="ARBA00012493"/>
    </source>
</evidence>
<evidence type="ECO:0000256" key="11">
    <source>
        <dbReference type="ARBA" id="ARBA00023242"/>
    </source>
</evidence>
<dbReference type="GO" id="GO:0003720">
    <property type="term" value="F:telomerase activity"/>
    <property type="evidence" value="ECO:0007669"/>
    <property type="project" value="InterPro"/>
</dbReference>
<comment type="catalytic activity">
    <reaction evidence="14 15">
        <text>DNA(n) + a 2'-deoxyribonucleoside 5'-triphosphate = DNA(n+1) + diphosphate</text>
        <dbReference type="Rhea" id="RHEA:22508"/>
        <dbReference type="Rhea" id="RHEA-COMP:17339"/>
        <dbReference type="Rhea" id="RHEA-COMP:17340"/>
        <dbReference type="ChEBI" id="CHEBI:33019"/>
        <dbReference type="ChEBI" id="CHEBI:61560"/>
        <dbReference type="ChEBI" id="CHEBI:173112"/>
        <dbReference type="EC" id="2.7.7.49"/>
    </reaction>
</comment>
<dbReference type="Pfam" id="PF12009">
    <property type="entry name" value="Telomerase_RBD"/>
    <property type="match status" value="1"/>
</dbReference>
<feature type="compositionally biased region" description="Polar residues" evidence="16">
    <location>
        <begin position="424"/>
        <end position="446"/>
    </location>
</feature>
<dbReference type="GO" id="GO:0007004">
    <property type="term" value="P:telomere maintenance via telomerase"/>
    <property type="evidence" value="ECO:0007669"/>
    <property type="project" value="TreeGrafter"/>
</dbReference>
<evidence type="ECO:0000256" key="15">
    <source>
        <dbReference type="RuleBase" id="RU365061"/>
    </source>
</evidence>
<keyword evidence="6 15" id="KW-0548">Nucleotidyltransferase</keyword>
<accession>A0A401NGG8</accession>
<evidence type="ECO:0000256" key="9">
    <source>
        <dbReference type="ARBA" id="ARBA00022895"/>
    </source>
</evidence>
<organism evidence="18 19">
    <name type="scientific">Scyliorhinus torazame</name>
    <name type="common">Cloudy catshark</name>
    <name type="synonym">Catulus torazame</name>
    <dbReference type="NCBI Taxonomy" id="75743"/>
    <lineage>
        <taxon>Eukaryota</taxon>
        <taxon>Metazoa</taxon>
        <taxon>Chordata</taxon>
        <taxon>Craniata</taxon>
        <taxon>Vertebrata</taxon>
        <taxon>Chondrichthyes</taxon>
        <taxon>Elasmobranchii</taxon>
        <taxon>Galeomorphii</taxon>
        <taxon>Galeoidea</taxon>
        <taxon>Carcharhiniformes</taxon>
        <taxon>Scyliorhinidae</taxon>
        <taxon>Scyliorhinus</taxon>
    </lineage>
</organism>
<gene>
    <name evidence="18" type="ORF">scyTo_0011033</name>
</gene>